<evidence type="ECO:0008006" key="10">
    <source>
        <dbReference type="Google" id="ProtNLM"/>
    </source>
</evidence>
<dbReference type="Proteomes" id="UP001212841">
    <property type="component" value="Unassembled WGS sequence"/>
</dbReference>
<dbReference type="Gene3D" id="1.10.220.160">
    <property type="match status" value="1"/>
</dbReference>
<reference evidence="8" key="1">
    <citation type="submission" date="2020-05" db="EMBL/GenBank/DDBJ databases">
        <title>Phylogenomic resolution of chytrid fungi.</title>
        <authorList>
            <person name="Stajich J.E."/>
            <person name="Amses K."/>
            <person name="Simmons R."/>
            <person name="Seto K."/>
            <person name="Myers J."/>
            <person name="Bonds A."/>
            <person name="Quandt C.A."/>
            <person name="Barry K."/>
            <person name="Liu P."/>
            <person name="Grigoriev I."/>
            <person name="Longcore J.E."/>
            <person name="James T.Y."/>
        </authorList>
    </citation>
    <scope>NUCLEOTIDE SEQUENCE</scope>
    <source>
        <strain evidence="8">JEL0318</strain>
    </source>
</reference>
<keyword evidence="3" id="KW-0862">Zinc</keyword>
<feature type="compositionally biased region" description="Acidic residues" evidence="5">
    <location>
        <begin position="397"/>
        <end position="407"/>
    </location>
</feature>
<dbReference type="Gene3D" id="6.10.140.2220">
    <property type="match status" value="1"/>
</dbReference>
<keyword evidence="2 4" id="KW-0863">Zinc-finger</keyword>
<dbReference type="SUPFAM" id="SSF144232">
    <property type="entry name" value="HIT/MYND zinc finger-like"/>
    <property type="match status" value="1"/>
</dbReference>
<gene>
    <name evidence="8" type="ORF">HK097_011549</name>
</gene>
<dbReference type="Pfam" id="PF00856">
    <property type="entry name" value="SET"/>
    <property type="match status" value="1"/>
</dbReference>
<evidence type="ECO:0000256" key="3">
    <source>
        <dbReference type="ARBA" id="ARBA00022833"/>
    </source>
</evidence>
<evidence type="ECO:0000256" key="2">
    <source>
        <dbReference type="ARBA" id="ARBA00022771"/>
    </source>
</evidence>
<feature type="region of interest" description="Disordered" evidence="5">
    <location>
        <begin position="1"/>
        <end position="32"/>
    </location>
</feature>
<evidence type="ECO:0000256" key="1">
    <source>
        <dbReference type="ARBA" id="ARBA00022723"/>
    </source>
</evidence>
<evidence type="ECO:0000313" key="8">
    <source>
        <dbReference type="EMBL" id="KAJ3047417.1"/>
    </source>
</evidence>
<evidence type="ECO:0000259" key="6">
    <source>
        <dbReference type="PROSITE" id="PS50280"/>
    </source>
</evidence>
<organism evidence="8 9">
    <name type="scientific">Rhizophlyctis rosea</name>
    <dbReference type="NCBI Taxonomy" id="64517"/>
    <lineage>
        <taxon>Eukaryota</taxon>
        <taxon>Fungi</taxon>
        <taxon>Fungi incertae sedis</taxon>
        <taxon>Chytridiomycota</taxon>
        <taxon>Chytridiomycota incertae sedis</taxon>
        <taxon>Chytridiomycetes</taxon>
        <taxon>Rhizophlyctidales</taxon>
        <taxon>Rhizophlyctidaceae</taxon>
        <taxon>Rhizophlyctis</taxon>
    </lineage>
</organism>
<evidence type="ECO:0000256" key="5">
    <source>
        <dbReference type="SAM" id="MobiDB-lite"/>
    </source>
</evidence>
<dbReference type="PANTHER" id="PTHR12197">
    <property type="entry name" value="HISTONE-LYSINE N-METHYLTRANSFERASE SMYD"/>
    <property type="match status" value="1"/>
</dbReference>
<dbReference type="Gene3D" id="2.170.270.10">
    <property type="entry name" value="SET domain"/>
    <property type="match status" value="1"/>
</dbReference>
<feature type="domain" description="MYND-type" evidence="7">
    <location>
        <begin position="95"/>
        <end position="139"/>
    </location>
</feature>
<keyword evidence="1" id="KW-0479">Metal-binding</keyword>
<feature type="region of interest" description="Disordered" evidence="5">
    <location>
        <begin position="378"/>
        <end position="408"/>
    </location>
</feature>
<evidence type="ECO:0000313" key="9">
    <source>
        <dbReference type="Proteomes" id="UP001212841"/>
    </source>
</evidence>
<dbReference type="AlphaFoldDB" id="A0AAD5S8X9"/>
<dbReference type="InterPro" id="IPR001214">
    <property type="entry name" value="SET_dom"/>
</dbReference>
<feature type="domain" description="SET" evidence="6">
    <location>
        <begin position="50"/>
        <end position="311"/>
    </location>
</feature>
<accession>A0AAD5S8X9</accession>
<dbReference type="InterPro" id="IPR050869">
    <property type="entry name" value="H3K4_H4K5_MeTrfase"/>
</dbReference>
<dbReference type="Pfam" id="PF01753">
    <property type="entry name" value="zf-MYND"/>
    <property type="match status" value="1"/>
</dbReference>
<proteinExistence type="predicted"/>
<dbReference type="PROSITE" id="PS50280">
    <property type="entry name" value="SET"/>
    <property type="match status" value="1"/>
</dbReference>
<dbReference type="CDD" id="cd20071">
    <property type="entry name" value="SET_SMYD"/>
    <property type="match status" value="1"/>
</dbReference>
<keyword evidence="9" id="KW-1185">Reference proteome</keyword>
<evidence type="ECO:0000256" key="4">
    <source>
        <dbReference type="PROSITE-ProRule" id="PRU00134"/>
    </source>
</evidence>
<protein>
    <recommendedName>
        <fullName evidence="10">SET domain-containing protein</fullName>
    </recommendedName>
</protein>
<dbReference type="SUPFAM" id="SSF82199">
    <property type="entry name" value="SET domain"/>
    <property type="match status" value="1"/>
</dbReference>
<dbReference type="InterPro" id="IPR046341">
    <property type="entry name" value="SET_dom_sf"/>
</dbReference>
<evidence type="ECO:0000259" key="7">
    <source>
        <dbReference type="PROSITE" id="PS50865"/>
    </source>
</evidence>
<sequence length="609" mass="66201">MVAETKQNGSTGAAAAAASASAKKKKSRKPAPAAFVDTSKYDNFCKDNNLPITVQFNPKKGRHAVAAQDLEVGTIVCNERATSLVISTPGTSDYCHHCVQPLKKAALLGHQVSCGKCGKATYCSAQCQKTDAPRHAFECPIVPKLAEIAGKHELNVDLLRLILSLITRRALEQKRERLAAKGAEFKDEPGPPVGPFFCVEDLPVHRDAFDKTWLKAVTGAAKSFQEILPAELATSEDDIIDYACRINSNAHSLSDEEGVTSDTAFGLFPVGSLFFRHSCAPNCHFVGGYGILTYRTSRPIKAGEELFVSHVELFQSRDIRKGELKVTKHITCHCSRCDVPMRKSVDRFLDGVLCRDCGTGVYLSEKYLSAEEAEKLAEAKGSNKKGKKKSATAAVTEEGEAKEEGAEDAAPVPKAHCDVCGHGIPQREVDGLRQTSLEQFREIFRFSIQPNQRNNYAQVANMFSRFLLMFGRGGKILHPWNAVLHNARLTLLTALTQLGDNAGALGVGKETLDVWEKSKVVPGARQEYVDLLLAIADTLEKLAKAKAGSAPEGGAAQKKKVGSAAATEALARSLSREAKEYYRRALEVGKQALGEDHKKVAEIKKKLKI</sequence>
<comment type="caution">
    <text evidence="8">The sequence shown here is derived from an EMBL/GenBank/DDBJ whole genome shotgun (WGS) entry which is preliminary data.</text>
</comment>
<dbReference type="EMBL" id="JADGJD010000965">
    <property type="protein sequence ID" value="KAJ3047417.1"/>
    <property type="molecule type" value="Genomic_DNA"/>
</dbReference>
<dbReference type="PROSITE" id="PS01360">
    <property type="entry name" value="ZF_MYND_1"/>
    <property type="match status" value="1"/>
</dbReference>
<name>A0AAD5S8X9_9FUNG</name>
<dbReference type="PROSITE" id="PS50865">
    <property type="entry name" value="ZF_MYND_2"/>
    <property type="match status" value="1"/>
</dbReference>
<dbReference type="InterPro" id="IPR002893">
    <property type="entry name" value="Znf_MYND"/>
</dbReference>
<feature type="compositionally biased region" description="Polar residues" evidence="5">
    <location>
        <begin position="1"/>
        <end position="11"/>
    </location>
</feature>
<dbReference type="GO" id="GO:0008270">
    <property type="term" value="F:zinc ion binding"/>
    <property type="evidence" value="ECO:0007669"/>
    <property type="project" value="UniProtKB-KW"/>
</dbReference>